<evidence type="ECO:0000256" key="1">
    <source>
        <dbReference type="ARBA" id="ARBA00004123"/>
    </source>
</evidence>
<comment type="caution">
    <text evidence="5">The sequence shown here is derived from an EMBL/GenBank/DDBJ whole genome shotgun (WGS) entry which is preliminary data.</text>
</comment>
<proteinExistence type="inferred from homology"/>
<evidence type="ECO:0000256" key="2">
    <source>
        <dbReference type="ARBA" id="ARBA00009072"/>
    </source>
</evidence>
<dbReference type="Proteomes" id="UP000631114">
    <property type="component" value="Unassembled WGS sequence"/>
</dbReference>
<organism evidence="5 6">
    <name type="scientific">Coptis chinensis</name>
    <dbReference type="NCBI Taxonomy" id="261450"/>
    <lineage>
        <taxon>Eukaryota</taxon>
        <taxon>Viridiplantae</taxon>
        <taxon>Streptophyta</taxon>
        <taxon>Embryophyta</taxon>
        <taxon>Tracheophyta</taxon>
        <taxon>Spermatophyta</taxon>
        <taxon>Magnoliopsida</taxon>
        <taxon>Ranunculales</taxon>
        <taxon>Ranunculaceae</taxon>
        <taxon>Coptidoideae</taxon>
        <taxon>Coptis</taxon>
    </lineage>
</organism>
<dbReference type="OrthoDB" id="19679at2759"/>
<evidence type="ECO:0000256" key="3">
    <source>
        <dbReference type="ARBA" id="ARBA00023242"/>
    </source>
</evidence>
<keyword evidence="3" id="KW-0539">Nucleus</keyword>
<dbReference type="Pfam" id="PF09751">
    <property type="entry name" value="Es2"/>
    <property type="match status" value="1"/>
</dbReference>
<dbReference type="GO" id="GO:0071013">
    <property type="term" value="C:catalytic step 2 spliceosome"/>
    <property type="evidence" value="ECO:0007669"/>
    <property type="project" value="TreeGrafter"/>
</dbReference>
<dbReference type="InterPro" id="IPR019148">
    <property type="entry name" value="Nuclear_protein_DGCR14_ESS-2"/>
</dbReference>
<reference evidence="5 6" key="1">
    <citation type="submission" date="2020-10" db="EMBL/GenBank/DDBJ databases">
        <title>The Coptis chinensis genome and diversification of protoberbering-type alkaloids.</title>
        <authorList>
            <person name="Wang B."/>
            <person name="Shu S."/>
            <person name="Song C."/>
            <person name="Liu Y."/>
        </authorList>
    </citation>
    <scope>NUCLEOTIDE SEQUENCE [LARGE SCALE GENOMIC DNA]</scope>
    <source>
        <strain evidence="5">HL-2020</strain>
        <tissue evidence="5">Leaf</tissue>
    </source>
</reference>
<dbReference type="EMBL" id="JADFTS010000009">
    <property type="protein sequence ID" value="KAF9590815.1"/>
    <property type="molecule type" value="Genomic_DNA"/>
</dbReference>
<comment type="similarity">
    <text evidence="2">Belongs to the ESS2 family.</text>
</comment>
<dbReference type="AlphaFoldDB" id="A0A835LDQ7"/>
<evidence type="ECO:0000313" key="5">
    <source>
        <dbReference type="EMBL" id="KAF9590815.1"/>
    </source>
</evidence>
<evidence type="ECO:0000313" key="6">
    <source>
        <dbReference type="Proteomes" id="UP000631114"/>
    </source>
</evidence>
<protein>
    <submittedName>
        <fullName evidence="5">Uncharacterized protein</fullName>
    </submittedName>
</protein>
<dbReference type="PANTHER" id="PTHR12940:SF0">
    <property type="entry name" value="SPLICING FACTOR ESS-2 HOMOLOG"/>
    <property type="match status" value="1"/>
</dbReference>
<accession>A0A835LDQ7</accession>
<gene>
    <name evidence="5" type="ORF">IFM89_038537</name>
</gene>
<name>A0A835LDQ7_9MAGN</name>
<sequence>MYNPVDNGEVALTEEEKAERIKGLTKEIQRTNTRFHGKSVDSRPKEEDTIAVDVYSSSGRNSGVFFIRWKEKRRKLGKIEGTPLRSNREDTPVGIGGSRGPQFSIAYPSPRDVKAHSLSRGSRFRKTRERSKMFETSIAFTHFVEIVLVQVSELFSPAAEVC</sequence>
<dbReference type="PANTHER" id="PTHR12940">
    <property type="entry name" value="ES-2 PROTEIN - RELATED"/>
    <property type="match status" value="1"/>
</dbReference>
<evidence type="ECO:0000256" key="4">
    <source>
        <dbReference type="SAM" id="MobiDB-lite"/>
    </source>
</evidence>
<keyword evidence="6" id="KW-1185">Reference proteome</keyword>
<feature type="region of interest" description="Disordered" evidence="4">
    <location>
        <begin position="80"/>
        <end position="102"/>
    </location>
</feature>
<comment type="subcellular location">
    <subcellularLocation>
        <location evidence="1">Nucleus</location>
    </subcellularLocation>
</comment>